<sequence length="123" mass="13686">MSIRSSLIHVCSGLTAYLRELHATSTPRTEKVLRRRSCPPSACDILTVCTVSLTGAKDFEMGDRFPGRLGSAGATRTDGCVPYARDVRGNELRHHSCAIRLAYQTHSRPYTRMAAFDAHRHRV</sequence>
<dbReference type="Proteomes" id="UP000250043">
    <property type="component" value="Unassembled WGS sequence"/>
</dbReference>
<organism evidence="1 2">
    <name type="scientific">Obba rivulosa</name>
    <dbReference type="NCBI Taxonomy" id="1052685"/>
    <lineage>
        <taxon>Eukaryota</taxon>
        <taxon>Fungi</taxon>
        <taxon>Dikarya</taxon>
        <taxon>Basidiomycota</taxon>
        <taxon>Agaricomycotina</taxon>
        <taxon>Agaricomycetes</taxon>
        <taxon>Polyporales</taxon>
        <taxon>Gelatoporiaceae</taxon>
        <taxon>Obba</taxon>
    </lineage>
</organism>
<evidence type="ECO:0000313" key="1">
    <source>
        <dbReference type="EMBL" id="OCH89982.1"/>
    </source>
</evidence>
<dbReference type="EMBL" id="KV722414">
    <property type="protein sequence ID" value="OCH89982.1"/>
    <property type="molecule type" value="Genomic_DNA"/>
</dbReference>
<proteinExistence type="predicted"/>
<name>A0A8E2DK21_9APHY</name>
<protein>
    <submittedName>
        <fullName evidence="1">Uncharacterized protein</fullName>
    </submittedName>
</protein>
<gene>
    <name evidence="1" type="ORF">OBBRIDRAFT_630706</name>
</gene>
<reference evidence="1 2" key="1">
    <citation type="submission" date="2016-07" db="EMBL/GenBank/DDBJ databases">
        <title>Draft genome of the white-rot fungus Obba rivulosa 3A-2.</title>
        <authorList>
            <consortium name="DOE Joint Genome Institute"/>
            <person name="Miettinen O."/>
            <person name="Riley R."/>
            <person name="Acob R."/>
            <person name="Barry K."/>
            <person name="Cullen D."/>
            <person name="De Vries R."/>
            <person name="Hainaut M."/>
            <person name="Hatakka A."/>
            <person name="Henrissat B."/>
            <person name="Hilden K."/>
            <person name="Kuo R."/>
            <person name="Labutti K."/>
            <person name="Lipzen A."/>
            <person name="Makela M.R."/>
            <person name="Sandor L."/>
            <person name="Spatafora J.W."/>
            <person name="Grigoriev I.V."/>
            <person name="Hibbett D.S."/>
        </authorList>
    </citation>
    <scope>NUCLEOTIDE SEQUENCE [LARGE SCALE GENOMIC DNA]</scope>
    <source>
        <strain evidence="1 2">3A-2</strain>
    </source>
</reference>
<dbReference type="AlphaFoldDB" id="A0A8E2DK21"/>
<evidence type="ECO:0000313" key="2">
    <source>
        <dbReference type="Proteomes" id="UP000250043"/>
    </source>
</evidence>
<accession>A0A8E2DK21</accession>
<keyword evidence="2" id="KW-1185">Reference proteome</keyword>